<dbReference type="Proteomes" id="UP000037035">
    <property type="component" value="Unassembled WGS sequence"/>
</dbReference>
<dbReference type="VEuPathDB" id="FungiDB:VP01_995g1"/>
<organism evidence="1 2">
    <name type="scientific">Puccinia sorghi</name>
    <dbReference type="NCBI Taxonomy" id="27349"/>
    <lineage>
        <taxon>Eukaryota</taxon>
        <taxon>Fungi</taxon>
        <taxon>Dikarya</taxon>
        <taxon>Basidiomycota</taxon>
        <taxon>Pucciniomycotina</taxon>
        <taxon>Pucciniomycetes</taxon>
        <taxon>Pucciniales</taxon>
        <taxon>Pucciniaceae</taxon>
        <taxon>Puccinia</taxon>
    </lineage>
</organism>
<dbReference type="EMBL" id="LAVV01015669">
    <property type="protein sequence ID" value="KNZ43697.1"/>
    <property type="molecule type" value="Genomic_DNA"/>
</dbReference>
<protein>
    <submittedName>
        <fullName evidence="1">Uncharacterized protein</fullName>
    </submittedName>
</protein>
<reference evidence="1 2" key="1">
    <citation type="submission" date="2015-08" db="EMBL/GenBank/DDBJ databases">
        <title>Next Generation Sequencing and Analysis of the Genome of Puccinia sorghi L Schw, the Causal Agent of Maize Common Rust.</title>
        <authorList>
            <person name="Rochi L."/>
            <person name="Burguener G."/>
            <person name="Darino M."/>
            <person name="Turjanski A."/>
            <person name="Kreff E."/>
            <person name="Dieguez M.J."/>
            <person name="Sacco F."/>
        </authorList>
    </citation>
    <scope>NUCLEOTIDE SEQUENCE [LARGE SCALE GENOMIC DNA]</scope>
    <source>
        <strain evidence="1 2">RO10H11247</strain>
    </source>
</reference>
<accession>A0A0L6U5R9</accession>
<proteinExistence type="predicted"/>
<gene>
    <name evidence="1" type="ORF">VP01_995g1</name>
</gene>
<evidence type="ECO:0000313" key="2">
    <source>
        <dbReference type="Proteomes" id="UP000037035"/>
    </source>
</evidence>
<keyword evidence="2" id="KW-1185">Reference proteome</keyword>
<dbReference type="AlphaFoldDB" id="A0A0L6U5R9"/>
<comment type="caution">
    <text evidence="1">The sequence shown here is derived from an EMBL/GenBank/DDBJ whole genome shotgun (WGS) entry which is preliminary data.</text>
</comment>
<sequence>MGKGGTASLRPGLHLVTGFSQILCLKTSEPKSIKVHCTLIKNEVILIPFPLFSILFHYIIADSCVPTTKELPRIPPRDNLAQLEVQGRACRLTNKLEEKTISLKCQHFGCWKGLQAGHTHRQTSISIWQVKEWPLPEMVGCYITLSYKSNKARATTACCAVLCYSTDLEASIFCYVTRPFVGLVLVVLVQSCKQTRQKPLDFSCFTLCYAAWPLPGKRHGLCQGKGIASKSIKNNSTSKRLFNYWGSVRLRMNPFNCLIFKYVSHLFVSFVVYSRKATLKIFSTNTTKKFQAQFSATLTSFHFYVKLSTVVMVLLRSSYMLLKPILENKIKICFFIEKNTNRDNIQKNNIKKKIYMNNSEINRICFYLAQLWL</sequence>
<name>A0A0L6U5R9_9BASI</name>
<evidence type="ECO:0000313" key="1">
    <source>
        <dbReference type="EMBL" id="KNZ43697.1"/>
    </source>
</evidence>